<protein>
    <submittedName>
        <fullName evidence="1">Uncharacterized protein</fullName>
    </submittedName>
</protein>
<dbReference type="EMBL" id="KQ964440">
    <property type="protein sequence ID" value="KXN73187.1"/>
    <property type="molecule type" value="Genomic_DNA"/>
</dbReference>
<dbReference type="AlphaFoldDB" id="A0A137PDW4"/>
<dbReference type="Proteomes" id="UP000070444">
    <property type="component" value="Unassembled WGS sequence"/>
</dbReference>
<evidence type="ECO:0000313" key="2">
    <source>
        <dbReference type="Proteomes" id="UP000070444"/>
    </source>
</evidence>
<accession>A0A137PDW4</accession>
<reference evidence="1 2" key="1">
    <citation type="journal article" date="2015" name="Genome Biol. Evol.">
        <title>Phylogenomic analyses indicate that early fungi evolved digesting cell walls of algal ancestors of land plants.</title>
        <authorList>
            <person name="Chang Y."/>
            <person name="Wang S."/>
            <person name="Sekimoto S."/>
            <person name="Aerts A.L."/>
            <person name="Choi C."/>
            <person name="Clum A."/>
            <person name="LaButti K.M."/>
            <person name="Lindquist E.A."/>
            <person name="Yee Ngan C."/>
            <person name="Ohm R.A."/>
            <person name="Salamov A.A."/>
            <person name="Grigoriev I.V."/>
            <person name="Spatafora J.W."/>
            <person name="Berbee M.L."/>
        </authorList>
    </citation>
    <scope>NUCLEOTIDE SEQUENCE [LARGE SCALE GENOMIC DNA]</scope>
    <source>
        <strain evidence="1 2">NRRL 28638</strain>
    </source>
</reference>
<proteinExistence type="predicted"/>
<organism evidence="1 2">
    <name type="scientific">Conidiobolus coronatus (strain ATCC 28846 / CBS 209.66 / NRRL 28638)</name>
    <name type="common">Delacroixia coronata</name>
    <dbReference type="NCBI Taxonomy" id="796925"/>
    <lineage>
        <taxon>Eukaryota</taxon>
        <taxon>Fungi</taxon>
        <taxon>Fungi incertae sedis</taxon>
        <taxon>Zoopagomycota</taxon>
        <taxon>Entomophthoromycotina</taxon>
        <taxon>Entomophthoromycetes</taxon>
        <taxon>Entomophthorales</taxon>
        <taxon>Ancylistaceae</taxon>
        <taxon>Conidiobolus</taxon>
    </lineage>
</organism>
<sequence>MNSNLYTLLLGFLGCKQHFITVGNLRADRLKKILYKSILMPSKPESHTTSRLKLYGTLKRQYHEGLHRGIEFCCRCVITQDPKVSIISPFNDSKNFPDYLLNDPEYEGGAERQSNLESGGNQRGWVAKQCFKPVRERFQCLIKNLPETAVDTKWADDKISFFKSIVHNQGIISQGYKKRTWLEQTWYIYIEVSTRYRKDVVARHLKNYSILGAGLGRLPNNNLMLTFWKSFEGCSGYLSIVKCWRPYTPDKKVVISINHMKGKLEDDDYNLGSDLEGLEELCSMYAVAHAKM</sequence>
<name>A0A137PDW4_CONC2</name>
<gene>
    <name evidence="1" type="ORF">CONCODRAFT_3852</name>
</gene>
<keyword evidence="2" id="KW-1185">Reference proteome</keyword>
<evidence type="ECO:0000313" key="1">
    <source>
        <dbReference type="EMBL" id="KXN73187.1"/>
    </source>
</evidence>